<proteinExistence type="predicted"/>
<dbReference type="PANTHER" id="PTHR30055:SF151">
    <property type="entry name" value="TRANSCRIPTIONAL REGULATORY PROTEIN"/>
    <property type="match status" value="1"/>
</dbReference>
<keyword evidence="2" id="KW-0805">Transcription regulation</keyword>
<name>A0ABP6RBM1_9MICC</name>
<gene>
    <name evidence="8" type="ORF">GCM10020260_11310</name>
</gene>
<dbReference type="Gene3D" id="1.10.357.10">
    <property type="entry name" value="Tetracycline Repressor, domain 2"/>
    <property type="match status" value="1"/>
</dbReference>
<keyword evidence="3 5" id="KW-0238">DNA-binding</keyword>
<dbReference type="InterPro" id="IPR009057">
    <property type="entry name" value="Homeodomain-like_sf"/>
</dbReference>
<dbReference type="PROSITE" id="PS01081">
    <property type="entry name" value="HTH_TETR_1"/>
    <property type="match status" value="1"/>
</dbReference>
<evidence type="ECO:0000256" key="1">
    <source>
        <dbReference type="ARBA" id="ARBA00022491"/>
    </source>
</evidence>
<evidence type="ECO:0000256" key="5">
    <source>
        <dbReference type="PROSITE-ProRule" id="PRU00335"/>
    </source>
</evidence>
<reference evidence="9" key="1">
    <citation type="journal article" date="2019" name="Int. J. Syst. Evol. Microbiol.">
        <title>The Global Catalogue of Microorganisms (GCM) 10K type strain sequencing project: providing services to taxonomists for standard genome sequencing and annotation.</title>
        <authorList>
            <consortium name="The Broad Institute Genomics Platform"/>
            <consortium name="The Broad Institute Genome Sequencing Center for Infectious Disease"/>
            <person name="Wu L."/>
            <person name="Ma J."/>
        </authorList>
    </citation>
    <scope>NUCLEOTIDE SEQUENCE [LARGE SCALE GENOMIC DNA]</scope>
    <source>
        <strain evidence="9">JCM 11483</strain>
    </source>
</reference>
<dbReference type="InterPro" id="IPR036271">
    <property type="entry name" value="Tet_transcr_reg_TetR-rel_C_sf"/>
</dbReference>
<evidence type="ECO:0000313" key="9">
    <source>
        <dbReference type="Proteomes" id="UP001501736"/>
    </source>
</evidence>
<evidence type="ECO:0000256" key="2">
    <source>
        <dbReference type="ARBA" id="ARBA00023015"/>
    </source>
</evidence>
<protein>
    <submittedName>
        <fullName evidence="8">TetR/AcrR family transcriptional regulator C-terminal domain-containing protein</fullName>
    </submittedName>
</protein>
<evidence type="ECO:0000259" key="7">
    <source>
        <dbReference type="PROSITE" id="PS50977"/>
    </source>
</evidence>
<accession>A0ABP6RBM1</accession>
<dbReference type="PRINTS" id="PR00400">
    <property type="entry name" value="TETREPRESSOR"/>
</dbReference>
<dbReference type="PRINTS" id="PR00455">
    <property type="entry name" value="HTHTETR"/>
</dbReference>
<feature type="domain" description="HTH tetR-type" evidence="7">
    <location>
        <begin position="37"/>
        <end position="97"/>
    </location>
</feature>
<dbReference type="PROSITE" id="PS50977">
    <property type="entry name" value="HTH_TETR_2"/>
    <property type="match status" value="1"/>
</dbReference>
<dbReference type="PANTHER" id="PTHR30055">
    <property type="entry name" value="HTH-TYPE TRANSCRIPTIONAL REGULATOR RUTR"/>
    <property type="match status" value="1"/>
</dbReference>
<comment type="caution">
    <text evidence="8">The sequence shown here is derived from an EMBL/GenBank/DDBJ whole genome shotgun (WGS) entry which is preliminary data.</text>
</comment>
<dbReference type="InterPro" id="IPR023772">
    <property type="entry name" value="DNA-bd_HTH_TetR-type_CS"/>
</dbReference>
<keyword evidence="9" id="KW-1185">Reference proteome</keyword>
<feature type="DNA-binding region" description="H-T-H motif" evidence="5">
    <location>
        <begin position="60"/>
        <end position="79"/>
    </location>
</feature>
<dbReference type="InterPro" id="IPR003012">
    <property type="entry name" value="Tet_transcr_reg_TetR"/>
</dbReference>
<dbReference type="RefSeq" id="WP_344719111.1">
    <property type="nucleotide sequence ID" value="NZ_BAAAYG010000004.1"/>
</dbReference>
<keyword evidence="1" id="KW-0678">Repressor</keyword>
<evidence type="ECO:0000313" key="8">
    <source>
        <dbReference type="EMBL" id="GAA3283101.1"/>
    </source>
</evidence>
<dbReference type="InterPro" id="IPR001647">
    <property type="entry name" value="HTH_TetR"/>
</dbReference>
<dbReference type="Proteomes" id="UP001501736">
    <property type="component" value="Unassembled WGS sequence"/>
</dbReference>
<evidence type="ECO:0000256" key="3">
    <source>
        <dbReference type="ARBA" id="ARBA00023125"/>
    </source>
</evidence>
<dbReference type="InterPro" id="IPR004111">
    <property type="entry name" value="Repressor_TetR_C"/>
</dbReference>
<dbReference type="Pfam" id="PF02909">
    <property type="entry name" value="TetR_C_1"/>
    <property type="match status" value="1"/>
</dbReference>
<feature type="region of interest" description="Disordered" evidence="6">
    <location>
        <begin position="1"/>
        <end position="21"/>
    </location>
</feature>
<dbReference type="Gene3D" id="1.10.10.60">
    <property type="entry name" value="Homeodomain-like"/>
    <property type="match status" value="1"/>
</dbReference>
<dbReference type="SUPFAM" id="SSF48498">
    <property type="entry name" value="Tetracyclin repressor-like, C-terminal domain"/>
    <property type="match status" value="1"/>
</dbReference>
<dbReference type="InterPro" id="IPR050109">
    <property type="entry name" value="HTH-type_TetR-like_transc_reg"/>
</dbReference>
<dbReference type="Pfam" id="PF00440">
    <property type="entry name" value="TetR_N"/>
    <property type="match status" value="1"/>
</dbReference>
<organism evidence="8 9">
    <name type="scientific">Nesterenkonia halobia</name>
    <dbReference type="NCBI Taxonomy" id="37922"/>
    <lineage>
        <taxon>Bacteria</taxon>
        <taxon>Bacillati</taxon>
        <taxon>Actinomycetota</taxon>
        <taxon>Actinomycetes</taxon>
        <taxon>Micrococcales</taxon>
        <taxon>Micrococcaceae</taxon>
        <taxon>Nesterenkonia</taxon>
    </lineage>
</organism>
<evidence type="ECO:0000256" key="6">
    <source>
        <dbReference type="SAM" id="MobiDB-lite"/>
    </source>
</evidence>
<dbReference type="EMBL" id="BAAAYG010000004">
    <property type="protein sequence ID" value="GAA3283101.1"/>
    <property type="molecule type" value="Genomic_DNA"/>
</dbReference>
<dbReference type="SUPFAM" id="SSF46689">
    <property type="entry name" value="Homeodomain-like"/>
    <property type="match status" value="1"/>
</dbReference>
<sequence length="241" mass="26936">MAGDQEAPSEDSHQRAHGSAATSVWLREEVPSRSRRTLTREGIVVEAVGLLDDQGIGRMTMRRLAERIGVTSTALYWHVKTKEEVLDLAFDHVFGFVEIPRADGDWRSDVRALLLGWRKTMLDHPWTTALVGRPMLGPNVLARTEYLYSTLAGTGLSGIELSAITQLFANYVIGTAAAESTWHQAETAPEQQALAWQRIEDNRDVYPTLYQSGHFDEQRASSDELFEHGLDMLITRVVDTA</sequence>
<evidence type="ECO:0000256" key="4">
    <source>
        <dbReference type="ARBA" id="ARBA00023163"/>
    </source>
</evidence>
<keyword evidence="4" id="KW-0804">Transcription</keyword>